<dbReference type="Gene3D" id="3.90.79.10">
    <property type="entry name" value="Nucleoside Triphosphate Pyrophosphohydrolase"/>
    <property type="match status" value="1"/>
</dbReference>
<evidence type="ECO:0000256" key="3">
    <source>
        <dbReference type="ARBA" id="ARBA00022801"/>
    </source>
</evidence>
<dbReference type="SUPFAM" id="SSF55811">
    <property type="entry name" value="Nudix"/>
    <property type="match status" value="1"/>
</dbReference>
<comment type="cofactor">
    <cofactor evidence="1">
        <name>Mg(2+)</name>
        <dbReference type="ChEBI" id="CHEBI:18420"/>
    </cofactor>
</comment>
<evidence type="ECO:0000256" key="5">
    <source>
        <dbReference type="RuleBase" id="RU003476"/>
    </source>
</evidence>
<evidence type="ECO:0000256" key="1">
    <source>
        <dbReference type="ARBA" id="ARBA00001946"/>
    </source>
</evidence>
<proteinExistence type="inferred from homology"/>
<dbReference type="SUPFAM" id="SSF52540">
    <property type="entry name" value="P-loop containing nucleoside triphosphate hydrolases"/>
    <property type="match status" value="1"/>
</dbReference>
<dbReference type="PANTHER" id="PTHR43046">
    <property type="entry name" value="GDP-MANNOSE MANNOSYL HYDROLASE"/>
    <property type="match status" value="1"/>
</dbReference>
<feature type="region of interest" description="Disordered" evidence="6">
    <location>
        <begin position="353"/>
        <end position="374"/>
    </location>
</feature>
<evidence type="ECO:0000259" key="7">
    <source>
        <dbReference type="PROSITE" id="PS51462"/>
    </source>
</evidence>
<dbReference type="GeneID" id="95354824"/>
<evidence type="ECO:0000313" key="8">
    <source>
        <dbReference type="EMBL" id="GHH75433.1"/>
    </source>
</evidence>
<dbReference type="InterPro" id="IPR020084">
    <property type="entry name" value="NUDIX_hydrolase_CS"/>
</dbReference>
<organism evidence="8 9">
    <name type="scientific">Kitasatospora indigofera</name>
    <dbReference type="NCBI Taxonomy" id="67307"/>
    <lineage>
        <taxon>Bacteria</taxon>
        <taxon>Bacillati</taxon>
        <taxon>Actinomycetota</taxon>
        <taxon>Actinomycetes</taxon>
        <taxon>Kitasatosporales</taxon>
        <taxon>Streptomycetaceae</taxon>
        <taxon>Kitasatospora</taxon>
    </lineage>
</organism>
<keyword evidence="9" id="KW-1185">Reference proteome</keyword>
<dbReference type="Proteomes" id="UP000617734">
    <property type="component" value="Unassembled WGS sequence"/>
</dbReference>
<keyword evidence="4" id="KW-0460">Magnesium</keyword>
<evidence type="ECO:0000256" key="4">
    <source>
        <dbReference type="ARBA" id="ARBA00022842"/>
    </source>
</evidence>
<comment type="similarity">
    <text evidence="2 5">Belongs to the Nudix hydrolase family.</text>
</comment>
<keyword evidence="3 5" id="KW-0378">Hydrolase</keyword>
<feature type="domain" description="Nudix hydrolase" evidence="7">
    <location>
        <begin position="197"/>
        <end position="328"/>
    </location>
</feature>
<gene>
    <name evidence="8" type="ORF">GCM10018781_44320</name>
</gene>
<dbReference type="PROSITE" id="PS51462">
    <property type="entry name" value="NUDIX"/>
    <property type="match status" value="1"/>
</dbReference>
<dbReference type="InterPro" id="IPR015797">
    <property type="entry name" value="NUDIX_hydrolase-like_dom_sf"/>
</dbReference>
<dbReference type="Pfam" id="PF13671">
    <property type="entry name" value="AAA_33"/>
    <property type="match status" value="1"/>
</dbReference>
<dbReference type="PANTHER" id="PTHR43046:SF12">
    <property type="entry name" value="GDP-MANNOSE MANNOSYL HYDROLASE"/>
    <property type="match status" value="1"/>
</dbReference>
<reference evidence="8" key="2">
    <citation type="submission" date="2020-09" db="EMBL/GenBank/DDBJ databases">
        <authorList>
            <person name="Sun Q."/>
            <person name="Ohkuma M."/>
        </authorList>
    </citation>
    <scope>NUCLEOTIDE SEQUENCE</scope>
    <source>
        <strain evidence="8">JCM 4646</strain>
    </source>
</reference>
<dbReference type="PRINTS" id="PR00502">
    <property type="entry name" value="NUDIXFAMILY"/>
</dbReference>
<evidence type="ECO:0000313" key="9">
    <source>
        <dbReference type="Proteomes" id="UP000617734"/>
    </source>
</evidence>
<reference evidence="8" key="1">
    <citation type="journal article" date="2014" name="Int. J. Syst. Evol. Microbiol.">
        <title>Complete genome sequence of Corynebacterium casei LMG S-19264T (=DSM 44701T), isolated from a smear-ripened cheese.</title>
        <authorList>
            <consortium name="US DOE Joint Genome Institute (JGI-PGF)"/>
            <person name="Walter F."/>
            <person name="Albersmeier A."/>
            <person name="Kalinowski J."/>
            <person name="Ruckert C."/>
        </authorList>
    </citation>
    <scope>NUCLEOTIDE SEQUENCE</scope>
    <source>
        <strain evidence="8">JCM 4646</strain>
    </source>
</reference>
<dbReference type="CDD" id="cd18876">
    <property type="entry name" value="NUDIX_Hydrolase"/>
    <property type="match status" value="1"/>
</dbReference>
<dbReference type="InterPro" id="IPR000086">
    <property type="entry name" value="NUDIX_hydrolase_dom"/>
</dbReference>
<evidence type="ECO:0000256" key="2">
    <source>
        <dbReference type="ARBA" id="ARBA00005582"/>
    </source>
</evidence>
<dbReference type="Pfam" id="PF00293">
    <property type="entry name" value="NUDIX"/>
    <property type="match status" value="1"/>
</dbReference>
<dbReference type="RefSeq" id="WP_190212623.1">
    <property type="nucleotide sequence ID" value="NZ_BNBO01000025.1"/>
</dbReference>
<dbReference type="GO" id="GO:0016787">
    <property type="term" value="F:hydrolase activity"/>
    <property type="evidence" value="ECO:0007669"/>
    <property type="project" value="UniProtKB-KW"/>
</dbReference>
<dbReference type="AlphaFoldDB" id="A0A919KWX3"/>
<dbReference type="InterPro" id="IPR020476">
    <property type="entry name" value="Nudix_hydrolase"/>
</dbReference>
<name>A0A919KWX3_9ACTN</name>
<sequence>MIVWVNGTFGAGKTSACRELVELLPGSLLFDPEAVGYGLARMLPAERAAELSDFQDLPSWRRLVPEYAAALLSEVPGPLVVPMTVLREEYRDEMFGGLAARGLAVHHFVLDPAETILRDRIEGRDAYPGQPERSARVREWGLEHLPRYRAARRWLSRDAELIDTGALTPGQTAERLAELVKDGAARCPIVQSTDSTGDTVAAAVLLFDEQDRVLLVDPVYKPAWEFPGGVVERGEAPTDAALRETAEELGLRLDASDLRLLAVDWEPRTGPRRGGLRLVYDGGRLDAAARHGLRLPADELRGSRFVTLDEAAGLLTPGRHRRLAAALDARRRGELRYLEAGLPAAEGLPAGSLPAGSLPTGGRAGGPAGAVDAA</sequence>
<dbReference type="Gene3D" id="3.40.50.300">
    <property type="entry name" value="P-loop containing nucleotide triphosphate hydrolases"/>
    <property type="match status" value="1"/>
</dbReference>
<comment type="caution">
    <text evidence="8">The sequence shown here is derived from an EMBL/GenBank/DDBJ whole genome shotgun (WGS) entry which is preliminary data.</text>
</comment>
<dbReference type="EMBL" id="BNBO01000025">
    <property type="protein sequence ID" value="GHH75433.1"/>
    <property type="molecule type" value="Genomic_DNA"/>
</dbReference>
<dbReference type="InterPro" id="IPR027417">
    <property type="entry name" value="P-loop_NTPase"/>
</dbReference>
<evidence type="ECO:0000256" key="6">
    <source>
        <dbReference type="SAM" id="MobiDB-lite"/>
    </source>
</evidence>
<dbReference type="PROSITE" id="PS00893">
    <property type="entry name" value="NUDIX_BOX"/>
    <property type="match status" value="1"/>
</dbReference>
<accession>A0A919KWX3</accession>
<protein>
    <submittedName>
        <fullName evidence="8">ATP/GTP-binding protein</fullName>
    </submittedName>
</protein>